<proteinExistence type="predicted"/>
<gene>
    <name evidence="2" type="ORF">B0A54_09076</name>
</gene>
<reference evidence="2 3" key="1">
    <citation type="submission" date="2017-03" db="EMBL/GenBank/DDBJ databases">
        <title>Genomes of endolithic fungi from Antarctica.</title>
        <authorList>
            <person name="Coleine C."/>
            <person name="Masonjones S."/>
            <person name="Stajich J.E."/>
        </authorList>
    </citation>
    <scope>NUCLEOTIDE SEQUENCE [LARGE SCALE GENOMIC DNA]</scope>
    <source>
        <strain evidence="2 3">CCFEE 5311</strain>
    </source>
</reference>
<keyword evidence="1" id="KW-0472">Membrane</keyword>
<evidence type="ECO:0000256" key="1">
    <source>
        <dbReference type="SAM" id="Phobius"/>
    </source>
</evidence>
<feature type="transmembrane region" description="Helical" evidence="1">
    <location>
        <begin position="165"/>
        <end position="185"/>
    </location>
</feature>
<comment type="caution">
    <text evidence="2">The sequence shown here is derived from an EMBL/GenBank/DDBJ whole genome shotgun (WGS) entry which is preliminary data.</text>
</comment>
<keyword evidence="1" id="KW-0812">Transmembrane</keyword>
<protein>
    <submittedName>
        <fullName evidence="2">Uncharacterized protein</fullName>
    </submittedName>
</protein>
<organism evidence="2 3">
    <name type="scientific">Friedmanniomyces endolithicus</name>
    <dbReference type="NCBI Taxonomy" id="329885"/>
    <lineage>
        <taxon>Eukaryota</taxon>
        <taxon>Fungi</taxon>
        <taxon>Dikarya</taxon>
        <taxon>Ascomycota</taxon>
        <taxon>Pezizomycotina</taxon>
        <taxon>Dothideomycetes</taxon>
        <taxon>Dothideomycetidae</taxon>
        <taxon>Mycosphaerellales</taxon>
        <taxon>Teratosphaeriaceae</taxon>
        <taxon>Friedmanniomyces</taxon>
    </lineage>
</organism>
<sequence length="278" mass="29862">MSLTILPSALRSVVSRTTTTTTTRLFSTTPPLPASVLFALNALSNSRETQHFNKLSHLSRIEHSPPLKLIQTSEVDAYPLPSSPPAVPLIRLPGTVPRSAAKAWDYEALKAGRVILANHARHTTRLRQALKRASHRETRYILLAKRDRDVWQHETRRHLREMRAAGVWIVLSIGTATGLAMWRFWPARGVVDSGESGRRLAATARGSVGLPVLGAGGLGGAIVGSGVAGPEVAAAPVVAVEPVVVVEPAVASSPTAATVAGVKPVKTSRWKSLFWKQQ</sequence>
<dbReference type="OrthoDB" id="5240110at2759"/>
<dbReference type="EMBL" id="NAJP01000032">
    <property type="protein sequence ID" value="TKA40616.1"/>
    <property type="molecule type" value="Genomic_DNA"/>
</dbReference>
<dbReference type="Proteomes" id="UP000310066">
    <property type="component" value="Unassembled WGS sequence"/>
</dbReference>
<keyword evidence="1" id="KW-1133">Transmembrane helix</keyword>
<evidence type="ECO:0000313" key="2">
    <source>
        <dbReference type="EMBL" id="TKA40616.1"/>
    </source>
</evidence>
<name>A0A4U0UZ64_9PEZI</name>
<dbReference type="AlphaFoldDB" id="A0A4U0UZ64"/>
<accession>A0A4U0UZ64</accession>
<evidence type="ECO:0000313" key="3">
    <source>
        <dbReference type="Proteomes" id="UP000310066"/>
    </source>
</evidence>